<dbReference type="GO" id="GO:0004803">
    <property type="term" value="F:transposase activity"/>
    <property type="evidence" value="ECO:0007669"/>
    <property type="project" value="UniProtKB-UniRule"/>
</dbReference>
<keyword evidence="5 6" id="KW-0233">DNA recombination</keyword>
<dbReference type="EMBL" id="LOHS01000030">
    <property type="protein sequence ID" value="OAH15903.1"/>
    <property type="molecule type" value="Genomic_DNA"/>
</dbReference>
<proteinExistence type="inferred from homology"/>
<keyword evidence="9" id="KW-1185">Reference proteome</keyword>
<dbReference type="InterPro" id="IPR001207">
    <property type="entry name" value="Transposase_mutator"/>
</dbReference>
<evidence type="ECO:0000256" key="3">
    <source>
        <dbReference type="ARBA" id="ARBA00022578"/>
    </source>
</evidence>
<evidence type="ECO:0000256" key="4">
    <source>
        <dbReference type="ARBA" id="ARBA00023125"/>
    </source>
</evidence>
<evidence type="ECO:0000256" key="1">
    <source>
        <dbReference type="ARBA" id="ARBA00002190"/>
    </source>
</evidence>
<dbReference type="PANTHER" id="PTHR33217:SF7">
    <property type="entry name" value="TRANSPOSASE FOR INSERTION SEQUENCE ELEMENT IS1081"/>
    <property type="match status" value="1"/>
</dbReference>
<accession>A0A177HYI1</accession>
<evidence type="ECO:0000256" key="7">
    <source>
        <dbReference type="SAM" id="MobiDB-lite"/>
    </source>
</evidence>
<evidence type="ECO:0000256" key="2">
    <source>
        <dbReference type="ARBA" id="ARBA00010961"/>
    </source>
</evidence>
<organism evidence="8 9">
    <name type="scientific">Streptomyces jeddahensis</name>
    <dbReference type="NCBI Taxonomy" id="1716141"/>
    <lineage>
        <taxon>Bacteria</taxon>
        <taxon>Bacillati</taxon>
        <taxon>Actinomycetota</taxon>
        <taxon>Actinomycetes</taxon>
        <taxon>Kitasatosporales</taxon>
        <taxon>Streptomycetaceae</taxon>
        <taxon>Streptomyces</taxon>
    </lineage>
</organism>
<dbReference type="GO" id="GO:0003677">
    <property type="term" value="F:DNA binding"/>
    <property type="evidence" value="ECO:0007669"/>
    <property type="project" value="UniProtKB-UniRule"/>
</dbReference>
<dbReference type="AlphaFoldDB" id="A0A177HYI1"/>
<evidence type="ECO:0000256" key="5">
    <source>
        <dbReference type="ARBA" id="ARBA00023172"/>
    </source>
</evidence>
<reference evidence="8 9" key="1">
    <citation type="submission" date="2015-12" db="EMBL/GenBank/DDBJ databases">
        <title>Genome sequence of Streptomyces sp. G25.</title>
        <authorList>
            <person name="Poehlein A."/>
            <person name="Roettig A."/>
            <person name="Hiessl S."/>
            <person name="Hauschild P."/>
            <person name="Schauer J."/>
            <person name="Madkour M.H."/>
            <person name="Al-Ansari A.M."/>
            <person name="Almakishah N.H."/>
            <person name="Steinbuechel A."/>
            <person name="Daniel R."/>
        </authorList>
    </citation>
    <scope>NUCLEOTIDE SEQUENCE [LARGE SCALE GENOMIC DNA]</scope>
    <source>
        <strain evidence="9">G25(2015)</strain>
    </source>
</reference>
<keyword evidence="6" id="KW-0814">Transposable element</keyword>
<feature type="region of interest" description="Disordered" evidence="7">
    <location>
        <begin position="72"/>
        <end position="91"/>
    </location>
</feature>
<protein>
    <recommendedName>
        <fullName evidence="6">Mutator family transposase</fullName>
    </recommendedName>
</protein>
<dbReference type="PANTHER" id="PTHR33217">
    <property type="entry name" value="TRANSPOSASE FOR INSERTION SEQUENCE ELEMENT IS1081"/>
    <property type="match status" value="1"/>
</dbReference>
<keyword evidence="3 6" id="KW-0815">Transposition</keyword>
<comment type="function">
    <text evidence="1 6">Required for the transposition of the insertion element.</text>
</comment>
<name>A0A177HYI1_9ACTN</name>
<sequence>MTAFADFPDRHWKKIQSTNPLERINREIKRRTDVVQISPNPDALEPLTTAVLIEMHDEGIAFPRRYLPEGSMDKIYPNNDQIGPATPPQGT</sequence>
<dbReference type="PATRIC" id="fig|1716141.3.peg.730"/>
<dbReference type="STRING" id="1716141.STSP_06860"/>
<evidence type="ECO:0000313" key="9">
    <source>
        <dbReference type="Proteomes" id="UP000077381"/>
    </source>
</evidence>
<dbReference type="Proteomes" id="UP000077381">
    <property type="component" value="Unassembled WGS sequence"/>
</dbReference>
<gene>
    <name evidence="8" type="ORF">STSP_06860</name>
</gene>
<comment type="caution">
    <text evidence="8">The sequence shown here is derived from an EMBL/GenBank/DDBJ whole genome shotgun (WGS) entry which is preliminary data.</text>
</comment>
<comment type="similarity">
    <text evidence="2 6">Belongs to the transposase mutator family.</text>
</comment>
<dbReference type="Pfam" id="PF00872">
    <property type="entry name" value="Transposase_mut"/>
    <property type="match status" value="1"/>
</dbReference>
<evidence type="ECO:0000256" key="6">
    <source>
        <dbReference type="RuleBase" id="RU365089"/>
    </source>
</evidence>
<keyword evidence="4 6" id="KW-0238">DNA-binding</keyword>
<evidence type="ECO:0000313" key="8">
    <source>
        <dbReference type="EMBL" id="OAH15903.1"/>
    </source>
</evidence>
<dbReference type="GO" id="GO:0006313">
    <property type="term" value="P:DNA transposition"/>
    <property type="evidence" value="ECO:0007669"/>
    <property type="project" value="UniProtKB-UniRule"/>
</dbReference>